<dbReference type="SUPFAM" id="SSF53686">
    <property type="entry name" value="Tryptophan synthase beta subunit-like PLP-dependent enzymes"/>
    <property type="match status" value="1"/>
</dbReference>
<feature type="binding site" evidence="10">
    <location>
        <begin position="179"/>
        <end position="183"/>
    </location>
    <ligand>
        <name>pyridoxal 5'-phosphate</name>
        <dbReference type="ChEBI" id="CHEBI:597326"/>
    </ligand>
</feature>
<dbReference type="GO" id="GO:0004124">
    <property type="term" value="F:cysteine synthase activity"/>
    <property type="evidence" value="ECO:0007669"/>
    <property type="project" value="UniProtKB-UniRule"/>
</dbReference>
<feature type="binding site" evidence="10">
    <location>
        <position position="75"/>
    </location>
    <ligand>
        <name>pyridoxal 5'-phosphate</name>
        <dbReference type="ChEBI" id="CHEBI:597326"/>
    </ligand>
</feature>
<keyword evidence="4 12" id="KW-0028">Amino-acid biosynthesis</keyword>
<dbReference type="GO" id="GO:0005737">
    <property type="term" value="C:cytoplasm"/>
    <property type="evidence" value="ECO:0007669"/>
    <property type="project" value="UniProtKB-ARBA"/>
</dbReference>
<comment type="cofactor">
    <cofactor evidence="1 10 12">
        <name>pyridoxal 5'-phosphate</name>
        <dbReference type="ChEBI" id="CHEBI:597326"/>
    </cofactor>
</comment>
<keyword evidence="6 10" id="KW-0663">Pyridoxal phosphate</keyword>
<dbReference type="AlphaFoldDB" id="A0A0A0C0P1"/>
<evidence type="ECO:0000256" key="8">
    <source>
        <dbReference type="ARBA" id="ARBA00047931"/>
    </source>
</evidence>
<evidence type="ECO:0000256" key="1">
    <source>
        <dbReference type="ARBA" id="ARBA00001933"/>
    </source>
</evidence>
<dbReference type="Proteomes" id="UP000054314">
    <property type="component" value="Unassembled WGS sequence"/>
</dbReference>
<dbReference type="RefSeq" id="WP_035058483.1">
    <property type="nucleotide sequence ID" value="NZ_AXCZ01000027.1"/>
</dbReference>
<evidence type="ECO:0000256" key="12">
    <source>
        <dbReference type="RuleBase" id="RU003985"/>
    </source>
</evidence>
<dbReference type="InterPro" id="IPR005856">
    <property type="entry name" value="Cys_synth"/>
</dbReference>
<dbReference type="PROSITE" id="PS00901">
    <property type="entry name" value="CYS_SYNTHASE"/>
    <property type="match status" value="1"/>
</dbReference>
<evidence type="ECO:0000256" key="5">
    <source>
        <dbReference type="ARBA" id="ARBA00022679"/>
    </source>
</evidence>
<evidence type="ECO:0000259" key="13">
    <source>
        <dbReference type="Pfam" id="PF00291"/>
    </source>
</evidence>
<feature type="binding site" evidence="10">
    <location>
        <position position="267"/>
    </location>
    <ligand>
        <name>pyridoxal 5'-phosphate</name>
        <dbReference type="ChEBI" id="CHEBI:597326"/>
    </ligand>
</feature>
<evidence type="ECO:0000256" key="10">
    <source>
        <dbReference type="PIRSR" id="PIRSR605856-50"/>
    </source>
</evidence>
<evidence type="ECO:0000256" key="9">
    <source>
        <dbReference type="ARBA" id="ARBA00053442"/>
    </source>
</evidence>
<dbReference type="NCBIfam" id="TIGR01139">
    <property type="entry name" value="cysK"/>
    <property type="match status" value="1"/>
</dbReference>
<feature type="modified residue" description="N6-(pyridoxal phosphate)lysine" evidence="11">
    <location>
        <position position="45"/>
    </location>
</feature>
<evidence type="ECO:0000256" key="3">
    <source>
        <dbReference type="ARBA" id="ARBA00007103"/>
    </source>
</evidence>
<dbReference type="InterPro" id="IPR036052">
    <property type="entry name" value="TrpB-like_PALP_sf"/>
</dbReference>
<sequence>MPRIHEDVTQLIGNTPLVRLNRVTDGAEATVVAKLEFYNPANSVKDRIGVSIVDAAEASGQLPAGGTIVEATSGNTGIALAMVGAARGYDVVLTMPETMSKERRALLRAFGAELVLTPGSEGMKGAVSRAEQIVAERPGAVLARQFANEANPAIHRATTAEEIWNDTDGQVDIVVAGIGTGGTITGVGQVLKERKPELKMIAVEPAESPILNGGPPGPHKIQGIGANFVPEILDTEIYDEVVDVDAETSVDVARRAAREEGLLVGISSGAAIHAAVQVAKRPENAGKLIVVIVPSFGERYLSSILYADLLD</sequence>
<evidence type="ECO:0000256" key="2">
    <source>
        <dbReference type="ARBA" id="ARBA00004962"/>
    </source>
</evidence>
<dbReference type="EC" id="2.5.1.47" evidence="12"/>
<dbReference type="GO" id="GO:0006535">
    <property type="term" value="P:cysteine biosynthetic process from serine"/>
    <property type="evidence" value="ECO:0007669"/>
    <property type="project" value="UniProtKB-UniRule"/>
</dbReference>
<dbReference type="InterPro" id="IPR050214">
    <property type="entry name" value="Cys_Synth/Cystath_Beta-Synth"/>
</dbReference>
<evidence type="ECO:0000256" key="11">
    <source>
        <dbReference type="PIRSR" id="PIRSR605856-51"/>
    </source>
</evidence>
<proteinExistence type="inferred from homology"/>
<accession>A0A0A0C0P1</accession>
<keyword evidence="7 12" id="KW-0198">Cysteine biosynthesis</keyword>
<protein>
    <recommendedName>
        <fullName evidence="12">Cysteine synthase</fullName>
        <ecNumber evidence="12">2.5.1.47</ecNumber>
    </recommendedName>
</protein>
<evidence type="ECO:0000256" key="7">
    <source>
        <dbReference type="ARBA" id="ARBA00023192"/>
    </source>
</evidence>
<evidence type="ECO:0000313" key="15">
    <source>
        <dbReference type="Proteomes" id="UP000054314"/>
    </source>
</evidence>
<keyword evidence="15" id="KW-1185">Reference proteome</keyword>
<evidence type="ECO:0000256" key="4">
    <source>
        <dbReference type="ARBA" id="ARBA00022605"/>
    </source>
</evidence>
<dbReference type="Gene3D" id="3.40.50.1100">
    <property type="match status" value="2"/>
</dbReference>
<evidence type="ECO:0000313" key="14">
    <source>
        <dbReference type="EMBL" id="KGM13736.1"/>
    </source>
</evidence>
<gene>
    <name evidence="14" type="ORF">N869_15875</name>
</gene>
<name>A0A0A0C0P1_9CELL</name>
<comment type="similarity">
    <text evidence="3 12">Belongs to the cysteine synthase/cystathionine beta-synthase family.</text>
</comment>
<dbReference type="InterPro" id="IPR001926">
    <property type="entry name" value="TrpB-like_PALP"/>
</dbReference>
<comment type="function">
    <text evidence="9">Catalyzes the conversion of O-acetylserine (OAS) to cysteine through the elimination of acetate and addition of hydrogen sulfide.</text>
</comment>
<comment type="pathway">
    <text evidence="2">Amino-acid biosynthesis; L-cysteine biosynthesis; L-cysteine from L-serine: step 2/2.</text>
</comment>
<dbReference type="PANTHER" id="PTHR10314">
    <property type="entry name" value="CYSTATHIONINE BETA-SYNTHASE"/>
    <property type="match status" value="1"/>
</dbReference>
<dbReference type="OrthoDB" id="9805733at2"/>
<dbReference type="CDD" id="cd01561">
    <property type="entry name" value="CBS_like"/>
    <property type="match status" value="1"/>
</dbReference>
<reference evidence="14 15" key="1">
    <citation type="submission" date="2013-08" db="EMBL/GenBank/DDBJ databases">
        <title>Genome sequencing of Cellulomonas bogoriensis 69B4.</title>
        <authorList>
            <person name="Chen F."/>
            <person name="Li Y."/>
            <person name="Wang G."/>
        </authorList>
    </citation>
    <scope>NUCLEOTIDE SEQUENCE [LARGE SCALE GENOMIC DNA]</scope>
    <source>
        <strain evidence="14 15">69B4</strain>
    </source>
</reference>
<comment type="caution">
    <text evidence="14">The sequence shown here is derived from an EMBL/GenBank/DDBJ whole genome shotgun (WGS) entry which is preliminary data.</text>
</comment>
<comment type="catalytic activity">
    <reaction evidence="8 12">
        <text>O-acetyl-L-serine + hydrogen sulfide = L-cysteine + acetate</text>
        <dbReference type="Rhea" id="RHEA:14829"/>
        <dbReference type="ChEBI" id="CHEBI:29919"/>
        <dbReference type="ChEBI" id="CHEBI:30089"/>
        <dbReference type="ChEBI" id="CHEBI:35235"/>
        <dbReference type="ChEBI" id="CHEBI:58340"/>
        <dbReference type="EC" id="2.5.1.47"/>
    </reaction>
</comment>
<keyword evidence="5 12" id="KW-0808">Transferase</keyword>
<dbReference type="InterPro" id="IPR005859">
    <property type="entry name" value="CysK"/>
</dbReference>
<evidence type="ECO:0000256" key="6">
    <source>
        <dbReference type="ARBA" id="ARBA00022898"/>
    </source>
</evidence>
<dbReference type="EMBL" id="AXCZ01000027">
    <property type="protein sequence ID" value="KGM13736.1"/>
    <property type="molecule type" value="Genomic_DNA"/>
</dbReference>
<organism evidence="14 15">
    <name type="scientific">Cellulomonas bogoriensis 69B4 = DSM 16987</name>
    <dbReference type="NCBI Taxonomy" id="1386082"/>
    <lineage>
        <taxon>Bacteria</taxon>
        <taxon>Bacillati</taxon>
        <taxon>Actinomycetota</taxon>
        <taxon>Actinomycetes</taxon>
        <taxon>Micrococcales</taxon>
        <taxon>Cellulomonadaceae</taxon>
        <taxon>Cellulomonas</taxon>
    </lineage>
</organism>
<feature type="domain" description="Tryptophan synthase beta chain-like PALP" evidence="13">
    <location>
        <begin position="8"/>
        <end position="294"/>
    </location>
</feature>
<dbReference type="Pfam" id="PF00291">
    <property type="entry name" value="PALP"/>
    <property type="match status" value="1"/>
</dbReference>
<dbReference type="NCBIfam" id="TIGR01136">
    <property type="entry name" value="cysKM"/>
    <property type="match status" value="1"/>
</dbReference>
<dbReference type="FunFam" id="3.40.50.1100:FF:000067">
    <property type="entry name" value="Cysteine synthase"/>
    <property type="match status" value="1"/>
</dbReference>
<dbReference type="InterPro" id="IPR001216">
    <property type="entry name" value="P-phosphate_BS"/>
</dbReference>